<dbReference type="OrthoDB" id="537003at2759"/>
<gene>
    <name evidence="1" type="ORF">RFI_15243</name>
</gene>
<name>X6N7G3_RETFI</name>
<dbReference type="EMBL" id="ASPP01011156">
    <property type="protein sequence ID" value="ETO21961.1"/>
    <property type="molecule type" value="Genomic_DNA"/>
</dbReference>
<keyword evidence="2" id="KW-1185">Reference proteome</keyword>
<sequence>MGTGTKKKKKKVTPLSWPSSTSFGGDPIKNVDRNVGNLACYAHALVHRREGQNVGEFGTGWNNSLYWFSNTNGIEEVGNDLQNMTVKIYNSEEKFGKNELLKNFVDSLTKSKKWDHSKFVHLCENAVKNKNDTNMQFCQQLINQEWKMLVDYTYRQVK</sequence>
<accession>X6N7G3</accession>
<organism evidence="1 2">
    <name type="scientific">Reticulomyxa filosa</name>
    <dbReference type="NCBI Taxonomy" id="46433"/>
    <lineage>
        <taxon>Eukaryota</taxon>
        <taxon>Sar</taxon>
        <taxon>Rhizaria</taxon>
        <taxon>Retaria</taxon>
        <taxon>Foraminifera</taxon>
        <taxon>Monothalamids</taxon>
        <taxon>Reticulomyxidae</taxon>
        <taxon>Reticulomyxa</taxon>
    </lineage>
</organism>
<evidence type="ECO:0000313" key="2">
    <source>
        <dbReference type="Proteomes" id="UP000023152"/>
    </source>
</evidence>
<protein>
    <submittedName>
        <fullName evidence="1">Uncharacterized protein</fullName>
    </submittedName>
</protein>
<evidence type="ECO:0000313" key="1">
    <source>
        <dbReference type="EMBL" id="ETO21961.1"/>
    </source>
</evidence>
<reference evidence="1 2" key="1">
    <citation type="journal article" date="2013" name="Curr. Biol.">
        <title>The Genome of the Foraminiferan Reticulomyxa filosa.</title>
        <authorList>
            <person name="Glockner G."/>
            <person name="Hulsmann N."/>
            <person name="Schleicher M."/>
            <person name="Noegel A.A."/>
            <person name="Eichinger L."/>
            <person name="Gallinger C."/>
            <person name="Pawlowski J."/>
            <person name="Sierra R."/>
            <person name="Euteneuer U."/>
            <person name="Pillet L."/>
            <person name="Moustafa A."/>
            <person name="Platzer M."/>
            <person name="Groth M."/>
            <person name="Szafranski K."/>
            <person name="Schliwa M."/>
        </authorList>
    </citation>
    <scope>NUCLEOTIDE SEQUENCE [LARGE SCALE GENOMIC DNA]</scope>
</reference>
<comment type="caution">
    <text evidence="1">The sequence shown here is derived from an EMBL/GenBank/DDBJ whole genome shotgun (WGS) entry which is preliminary data.</text>
</comment>
<dbReference type="Proteomes" id="UP000023152">
    <property type="component" value="Unassembled WGS sequence"/>
</dbReference>
<dbReference type="AlphaFoldDB" id="X6N7G3"/>
<proteinExistence type="predicted"/>